<accession>A0A5N8XI04</accession>
<keyword evidence="12" id="KW-1185">Reference proteome</keyword>
<feature type="transmembrane region" description="Helical" evidence="10">
    <location>
        <begin position="16"/>
        <end position="39"/>
    </location>
</feature>
<dbReference type="EMBL" id="VJZC01000119">
    <property type="protein sequence ID" value="MPY59100.1"/>
    <property type="molecule type" value="Genomic_DNA"/>
</dbReference>
<dbReference type="RefSeq" id="WP_152772612.1">
    <property type="nucleotide sequence ID" value="NZ_VJZC01000119.1"/>
</dbReference>
<feature type="transmembrane region" description="Helical" evidence="10">
    <location>
        <begin position="397"/>
        <end position="417"/>
    </location>
</feature>
<dbReference type="PANTHER" id="PTHR48086">
    <property type="entry name" value="SODIUM/PROLINE SYMPORTER-RELATED"/>
    <property type="match status" value="1"/>
</dbReference>
<evidence type="ECO:0000313" key="12">
    <source>
        <dbReference type="Proteomes" id="UP000400924"/>
    </source>
</evidence>
<dbReference type="Proteomes" id="UP000400924">
    <property type="component" value="Unassembled WGS sequence"/>
</dbReference>
<protein>
    <recommendedName>
        <fullName evidence="13">Cation acetate symporter</fullName>
    </recommendedName>
</protein>
<evidence type="ECO:0000256" key="9">
    <source>
        <dbReference type="RuleBase" id="RU362091"/>
    </source>
</evidence>
<dbReference type="PANTHER" id="PTHR48086:SF6">
    <property type="entry name" value="CATION_ACETATE SYMPORTER ACTP"/>
    <property type="match status" value="1"/>
</dbReference>
<feature type="transmembrane region" description="Helical" evidence="10">
    <location>
        <begin position="496"/>
        <end position="515"/>
    </location>
</feature>
<feature type="transmembrane region" description="Helical" evidence="10">
    <location>
        <begin position="87"/>
        <end position="105"/>
    </location>
</feature>
<dbReference type="GO" id="GO:0015293">
    <property type="term" value="F:symporter activity"/>
    <property type="evidence" value="ECO:0007669"/>
    <property type="project" value="UniProtKB-KW"/>
</dbReference>
<dbReference type="PROSITE" id="PS50283">
    <property type="entry name" value="NA_SOLUT_SYMP_3"/>
    <property type="match status" value="1"/>
</dbReference>
<dbReference type="AlphaFoldDB" id="A0A5N8XI04"/>
<comment type="caution">
    <text evidence="11">The sequence shown here is derived from an EMBL/GenBank/DDBJ whole genome shotgun (WGS) entry which is preliminary data.</text>
</comment>
<organism evidence="11 12">
    <name type="scientific">Streptomyces spongiae</name>
    <dbReference type="NCBI Taxonomy" id="565072"/>
    <lineage>
        <taxon>Bacteria</taxon>
        <taxon>Bacillati</taxon>
        <taxon>Actinomycetota</taxon>
        <taxon>Actinomycetes</taxon>
        <taxon>Kitasatosporales</taxon>
        <taxon>Streptomycetaceae</taxon>
        <taxon>Streptomyces</taxon>
    </lineage>
</organism>
<dbReference type="GO" id="GO:0006847">
    <property type="term" value="P:plasma membrane acetate transport"/>
    <property type="evidence" value="ECO:0007669"/>
    <property type="project" value="TreeGrafter"/>
</dbReference>
<feature type="transmembrane region" description="Helical" evidence="10">
    <location>
        <begin position="60"/>
        <end position="81"/>
    </location>
</feature>
<keyword evidence="5 10" id="KW-0812">Transmembrane</keyword>
<dbReference type="OrthoDB" id="4089723at2"/>
<keyword evidence="3" id="KW-0813">Transport</keyword>
<evidence type="ECO:0000256" key="4">
    <source>
        <dbReference type="ARBA" id="ARBA00022475"/>
    </source>
</evidence>
<evidence type="ECO:0000313" key="11">
    <source>
        <dbReference type="EMBL" id="MPY59100.1"/>
    </source>
</evidence>
<evidence type="ECO:0000256" key="6">
    <source>
        <dbReference type="ARBA" id="ARBA00022847"/>
    </source>
</evidence>
<keyword evidence="8 10" id="KW-0472">Membrane</keyword>
<keyword evidence="7 10" id="KW-1133">Transmembrane helix</keyword>
<gene>
    <name evidence="11" type="ORF">FNH08_18595</name>
</gene>
<evidence type="ECO:0000256" key="2">
    <source>
        <dbReference type="ARBA" id="ARBA00006434"/>
    </source>
</evidence>
<feature type="transmembrane region" description="Helical" evidence="10">
    <location>
        <begin position="294"/>
        <end position="314"/>
    </location>
</feature>
<dbReference type="GO" id="GO:0005886">
    <property type="term" value="C:plasma membrane"/>
    <property type="evidence" value="ECO:0007669"/>
    <property type="project" value="UniProtKB-SubCell"/>
</dbReference>
<dbReference type="InterPro" id="IPR001734">
    <property type="entry name" value="Na/solute_symporter"/>
</dbReference>
<feature type="transmembrane region" description="Helical" evidence="10">
    <location>
        <begin position="192"/>
        <end position="217"/>
    </location>
</feature>
<feature type="transmembrane region" description="Helical" evidence="10">
    <location>
        <begin position="455"/>
        <end position="476"/>
    </location>
</feature>
<dbReference type="InterPro" id="IPR038377">
    <property type="entry name" value="Na/Glc_symporter_sf"/>
</dbReference>
<evidence type="ECO:0000256" key="3">
    <source>
        <dbReference type="ARBA" id="ARBA00022448"/>
    </source>
</evidence>
<evidence type="ECO:0000256" key="5">
    <source>
        <dbReference type="ARBA" id="ARBA00022692"/>
    </source>
</evidence>
<evidence type="ECO:0000256" key="10">
    <source>
        <dbReference type="SAM" id="Phobius"/>
    </source>
</evidence>
<dbReference type="InterPro" id="IPR050277">
    <property type="entry name" value="Sodium:Solute_Symporter"/>
</dbReference>
<evidence type="ECO:0008006" key="13">
    <source>
        <dbReference type="Google" id="ProtNLM"/>
    </source>
</evidence>
<reference evidence="11 12" key="1">
    <citation type="submission" date="2019-07" db="EMBL/GenBank/DDBJ databases">
        <title>New species of Amycolatopsis and Streptomyces.</title>
        <authorList>
            <person name="Duangmal K."/>
            <person name="Teo W.F.A."/>
            <person name="Lipun K."/>
        </authorList>
    </citation>
    <scope>NUCLEOTIDE SEQUENCE [LARGE SCALE GENOMIC DNA]</scope>
    <source>
        <strain evidence="11 12">NBRC 106415</strain>
    </source>
</reference>
<feature type="transmembrane region" description="Helical" evidence="10">
    <location>
        <begin position="131"/>
        <end position="151"/>
    </location>
</feature>
<dbReference type="Gene3D" id="1.20.1730.10">
    <property type="entry name" value="Sodium/glucose cotransporter"/>
    <property type="match status" value="1"/>
</dbReference>
<name>A0A5N8XI04_9ACTN</name>
<feature type="transmembrane region" description="Helical" evidence="10">
    <location>
        <begin position="255"/>
        <end position="273"/>
    </location>
</feature>
<keyword evidence="4" id="KW-1003">Cell membrane</keyword>
<sequence length="559" mass="56910">MNHSSTFLAAAADDPYALVLSSFMLFMVLALFGSVFAGLRGDSPSEFYIGDRQGSALKNGLALAGCYVSTSLLLSVTGVVATVGFDGITAATSVLLSMAVLLLLARPLQLSGSLTLGDLFSLRAPGTAPRVAAAVATLAVTAPYLVAQLMAAGNVTAALLGFSGIGVQQMCTVLIGGLVVTCGMLSGAKGLTVIQVIAAAVTLASMIFASLAVLRLFHGDVGALLTAADAHSTRPGRYLSTGGLFDVGPTPRLDIAAGQVMTVLGGVCMPHVLSRVSAARDTATARRSVRYATGVVALVCVTVVILGMGAAARIGADTILSGQSHADDSLMLVASSLDDGLGSGTSRLLFTALACAIFLSVLAVVGAATLAAAAALARDTYHHLVQRRQSNPARELMVARIAVLLSGVVGILLAVLAQGRSAAFLAQLATAVAASTVAPVLLYTFYWDRFNRTGLLWAVYGGTILSGGLAVFSPSASGSSQAFLPNADFAWFDHSTPVLVSVPAAFLLGWAGSLVGHRRARRHQAEDASVTSAVLLVGRTAATAVPAGRTAGQRPERSG</sequence>
<evidence type="ECO:0000256" key="1">
    <source>
        <dbReference type="ARBA" id="ARBA00004651"/>
    </source>
</evidence>
<dbReference type="GO" id="GO:0015123">
    <property type="term" value="F:acetate transmembrane transporter activity"/>
    <property type="evidence" value="ECO:0007669"/>
    <property type="project" value="TreeGrafter"/>
</dbReference>
<comment type="subcellular location">
    <subcellularLocation>
        <location evidence="1">Cell membrane</location>
        <topology evidence="1">Multi-pass membrane protein</topology>
    </subcellularLocation>
</comment>
<feature type="transmembrane region" description="Helical" evidence="10">
    <location>
        <begin position="348"/>
        <end position="376"/>
    </location>
</feature>
<evidence type="ECO:0000256" key="8">
    <source>
        <dbReference type="ARBA" id="ARBA00023136"/>
    </source>
</evidence>
<feature type="transmembrane region" description="Helical" evidence="10">
    <location>
        <begin position="423"/>
        <end position="443"/>
    </location>
</feature>
<proteinExistence type="inferred from homology"/>
<feature type="transmembrane region" description="Helical" evidence="10">
    <location>
        <begin position="157"/>
        <end position="180"/>
    </location>
</feature>
<dbReference type="Pfam" id="PF00474">
    <property type="entry name" value="SSF"/>
    <property type="match status" value="1"/>
</dbReference>
<keyword evidence="6" id="KW-0769">Symport</keyword>
<evidence type="ECO:0000256" key="7">
    <source>
        <dbReference type="ARBA" id="ARBA00022989"/>
    </source>
</evidence>
<comment type="similarity">
    <text evidence="2 9">Belongs to the sodium:solute symporter (SSF) (TC 2.A.21) family.</text>
</comment>